<protein>
    <submittedName>
        <fullName evidence="2">Uncharacterized protein</fullName>
    </submittedName>
</protein>
<evidence type="ECO:0000256" key="1">
    <source>
        <dbReference type="SAM" id="MobiDB-lite"/>
    </source>
</evidence>
<reference evidence="2 3" key="1">
    <citation type="submission" date="2024-12" db="EMBL/GenBank/DDBJ databases">
        <title>The unique morphological basis and parallel evolutionary history of personate flowers in Penstemon.</title>
        <authorList>
            <person name="Depatie T.H."/>
            <person name="Wessinger C.A."/>
        </authorList>
    </citation>
    <scope>NUCLEOTIDE SEQUENCE [LARGE SCALE GENOMIC DNA]</scope>
    <source>
        <strain evidence="2">WTNN_2</strain>
        <tissue evidence="2">Leaf</tissue>
    </source>
</reference>
<gene>
    <name evidence="2" type="ORF">ACJIZ3_024800</name>
</gene>
<proteinExistence type="predicted"/>
<accession>A0ABD3TSW1</accession>
<dbReference type="AlphaFoldDB" id="A0ABD3TSW1"/>
<evidence type="ECO:0000313" key="3">
    <source>
        <dbReference type="Proteomes" id="UP001634393"/>
    </source>
</evidence>
<comment type="caution">
    <text evidence="2">The sequence shown here is derived from an EMBL/GenBank/DDBJ whole genome shotgun (WGS) entry which is preliminary data.</text>
</comment>
<feature type="region of interest" description="Disordered" evidence="1">
    <location>
        <begin position="34"/>
        <end position="57"/>
    </location>
</feature>
<name>A0ABD3TSW1_9LAMI</name>
<keyword evidence="3" id="KW-1185">Reference proteome</keyword>
<dbReference type="EMBL" id="JBJXBP010000003">
    <property type="protein sequence ID" value="KAL3840209.1"/>
    <property type="molecule type" value="Genomic_DNA"/>
</dbReference>
<sequence>MGAVPSRIERKWAVPSRVERKKEKGEVECTALKGERGSGGAAAAEERGTGRRRGMGGGCLILK</sequence>
<dbReference type="Proteomes" id="UP001634393">
    <property type="component" value="Unassembled WGS sequence"/>
</dbReference>
<organism evidence="2 3">
    <name type="scientific">Penstemon smallii</name>
    <dbReference type="NCBI Taxonomy" id="265156"/>
    <lineage>
        <taxon>Eukaryota</taxon>
        <taxon>Viridiplantae</taxon>
        <taxon>Streptophyta</taxon>
        <taxon>Embryophyta</taxon>
        <taxon>Tracheophyta</taxon>
        <taxon>Spermatophyta</taxon>
        <taxon>Magnoliopsida</taxon>
        <taxon>eudicotyledons</taxon>
        <taxon>Gunneridae</taxon>
        <taxon>Pentapetalae</taxon>
        <taxon>asterids</taxon>
        <taxon>lamiids</taxon>
        <taxon>Lamiales</taxon>
        <taxon>Plantaginaceae</taxon>
        <taxon>Cheloneae</taxon>
        <taxon>Penstemon</taxon>
    </lineage>
</organism>
<evidence type="ECO:0000313" key="2">
    <source>
        <dbReference type="EMBL" id="KAL3840209.1"/>
    </source>
</evidence>